<dbReference type="Proteomes" id="UP000076400">
    <property type="component" value="Unassembled WGS sequence"/>
</dbReference>
<sequence>MSISGIGSTYTPPVGGAGTGQHDSKVKGRSAEDEFLSYMEKTPAERMREAILGSMGMTEEQLAGMDAAEREKIEQKIRETIRAKVEEDTEKRTGMIVDMSV</sequence>
<dbReference type="RefSeq" id="WP_067554185.1">
    <property type="nucleotide sequence ID" value="NZ_LPXN01000094.1"/>
</dbReference>
<organism evidence="2 3">
    <name type="scientific">Oceanibaculum pacificum</name>
    <dbReference type="NCBI Taxonomy" id="580166"/>
    <lineage>
        <taxon>Bacteria</taxon>
        <taxon>Pseudomonadati</taxon>
        <taxon>Pseudomonadota</taxon>
        <taxon>Alphaproteobacteria</taxon>
        <taxon>Rhodospirillales</taxon>
        <taxon>Oceanibaculaceae</taxon>
        <taxon>Oceanibaculum</taxon>
    </lineage>
</organism>
<comment type="caution">
    <text evidence="2">The sequence shown here is derived from an EMBL/GenBank/DDBJ whole genome shotgun (WGS) entry which is preliminary data.</text>
</comment>
<reference evidence="2 3" key="1">
    <citation type="submission" date="2015-12" db="EMBL/GenBank/DDBJ databases">
        <title>Genome sequence of Oceanibaculum pacificum MCCC 1A02656.</title>
        <authorList>
            <person name="Lu L."/>
            <person name="Lai Q."/>
            <person name="Shao Z."/>
            <person name="Qian P."/>
        </authorList>
    </citation>
    <scope>NUCLEOTIDE SEQUENCE [LARGE SCALE GENOMIC DNA]</scope>
    <source>
        <strain evidence="2 3">MCCC 1A02656</strain>
    </source>
</reference>
<gene>
    <name evidence="2" type="ORF">AUP43_01090</name>
</gene>
<accession>A0A154W8E4</accession>
<dbReference type="EMBL" id="LPXN01000094">
    <property type="protein sequence ID" value="KZD09804.1"/>
    <property type="molecule type" value="Genomic_DNA"/>
</dbReference>
<protein>
    <submittedName>
        <fullName evidence="2">Uncharacterized protein</fullName>
    </submittedName>
</protein>
<dbReference type="OrthoDB" id="7362076at2"/>
<feature type="compositionally biased region" description="Basic and acidic residues" evidence="1">
    <location>
        <begin position="22"/>
        <end position="32"/>
    </location>
</feature>
<feature type="region of interest" description="Disordered" evidence="1">
    <location>
        <begin position="1"/>
        <end position="32"/>
    </location>
</feature>
<evidence type="ECO:0000256" key="1">
    <source>
        <dbReference type="SAM" id="MobiDB-lite"/>
    </source>
</evidence>
<feature type="compositionally biased region" description="Polar residues" evidence="1">
    <location>
        <begin position="1"/>
        <end position="11"/>
    </location>
</feature>
<keyword evidence="3" id="KW-1185">Reference proteome</keyword>
<evidence type="ECO:0000313" key="2">
    <source>
        <dbReference type="EMBL" id="KZD09804.1"/>
    </source>
</evidence>
<dbReference type="STRING" id="580166.AUP43_01090"/>
<proteinExistence type="predicted"/>
<evidence type="ECO:0000313" key="3">
    <source>
        <dbReference type="Proteomes" id="UP000076400"/>
    </source>
</evidence>
<name>A0A154W8E4_9PROT</name>
<dbReference type="AlphaFoldDB" id="A0A154W8E4"/>